<dbReference type="InterPro" id="IPR009078">
    <property type="entry name" value="Ferritin-like_SF"/>
</dbReference>
<dbReference type="AlphaFoldDB" id="A0AAU0UTU6"/>
<keyword evidence="2" id="KW-1185">Reference proteome</keyword>
<dbReference type="Gene3D" id="1.20.1260.10">
    <property type="match status" value="1"/>
</dbReference>
<dbReference type="RefSeq" id="WP_366923091.1">
    <property type="nucleotide sequence ID" value="NZ_CP121694.1"/>
</dbReference>
<dbReference type="Proteomes" id="UP001329915">
    <property type="component" value="Chromosome"/>
</dbReference>
<evidence type="ECO:0008006" key="3">
    <source>
        <dbReference type="Google" id="ProtNLM"/>
    </source>
</evidence>
<dbReference type="KEGG" id="dbc:MFMK1_003583"/>
<organism evidence="1 2">
    <name type="scientific">Metallumcola ferriviriculae</name>
    <dbReference type="NCBI Taxonomy" id="3039180"/>
    <lineage>
        <taxon>Bacteria</taxon>
        <taxon>Bacillati</taxon>
        <taxon>Bacillota</taxon>
        <taxon>Clostridia</taxon>
        <taxon>Neomoorellales</taxon>
        <taxon>Desulfitibacteraceae</taxon>
        <taxon>Metallumcola</taxon>
    </lineage>
</organism>
<dbReference type="SUPFAM" id="SSF47240">
    <property type="entry name" value="Ferritin-like"/>
    <property type="match status" value="1"/>
</dbReference>
<proteinExistence type="predicted"/>
<sequence>MEAEHINRLRDIIITLGGKPATFSEVGDFGGKVLGVTVDLTGTQTMLKSNYLIEQKSFAGYTKLISKISDKKVADLIAVNSLESHLMELWHGERIEMIQAVKNQPKSRKKTTSNAPLG</sequence>
<accession>A0AAU0UTU6</accession>
<reference evidence="1 2" key="1">
    <citation type="submission" date="2023-04" db="EMBL/GenBank/DDBJ databases">
        <authorList>
            <person name="Hsu D."/>
        </authorList>
    </citation>
    <scope>NUCLEOTIDE SEQUENCE [LARGE SCALE GENOMIC DNA]</scope>
    <source>
        <strain evidence="1 2">MK1</strain>
    </source>
</reference>
<dbReference type="InterPro" id="IPR012347">
    <property type="entry name" value="Ferritin-like"/>
</dbReference>
<name>A0AAU0UTU6_9FIRM</name>
<dbReference type="EMBL" id="CP121694">
    <property type="protein sequence ID" value="WRO23715.1"/>
    <property type="molecule type" value="Genomic_DNA"/>
</dbReference>
<gene>
    <name evidence="1" type="ORF">MFMK1_003583</name>
</gene>
<evidence type="ECO:0000313" key="1">
    <source>
        <dbReference type="EMBL" id="WRO23715.1"/>
    </source>
</evidence>
<evidence type="ECO:0000313" key="2">
    <source>
        <dbReference type="Proteomes" id="UP001329915"/>
    </source>
</evidence>
<protein>
    <recommendedName>
        <fullName evidence="3">Ferritin/DPS protein domain-containing protein</fullName>
    </recommendedName>
</protein>